<feature type="domain" description="TRAFD1/XAF1 zinc finger" evidence="9">
    <location>
        <begin position="44"/>
        <end position="86"/>
    </location>
</feature>
<keyword evidence="4" id="KW-0862">Zinc</keyword>
<evidence type="ECO:0000256" key="8">
    <source>
        <dbReference type="SAM" id="MobiDB-lite"/>
    </source>
</evidence>
<dbReference type="AlphaFoldDB" id="A0A444UST9"/>
<evidence type="ECO:0000256" key="1">
    <source>
        <dbReference type="ARBA" id="ARBA00022553"/>
    </source>
</evidence>
<dbReference type="PANTHER" id="PTHR16295">
    <property type="entry name" value="TRAF-TYPE ZINC FINGER PROTEIN-RELATED"/>
    <property type="match status" value="1"/>
</dbReference>
<comment type="function">
    <text evidence="6">Negative feedback regulator that controls excessive innate immune responses. Regulates both Toll-like receptor 4 (TLR4) and DDX58/RIG1-like helicases (RLH) pathways. May inhibit the LTR pathway by direct interaction with TRAF6 and attenuation of NF-kappa-B activation. May negatively regulate the RLH pathway downstream from MAVS and upstream of NF-kappa-B and IRF3.</text>
</comment>
<evidence type="ECO:0000313" key="11">
    <source>
        <dbReference type="Proteomes" id="UP000289886"/>
    </source>
</evidence>
<sequence length="616" mass="68226">MEEHVESEHAQVACKCGVKMEKRHVEKHELSECGLRLKKCQFCDLELAFNKWGDHEEYCGARTEPCPQCLQNVMLKELSTHPVVCGTQPAEERNNNRGHMGSEEPLPGVWFEAHAIRNLLQGEAVRNSSRPPGLRIPRTLESGVHNSTRAVAAALRGLEKRNPPTRNRDQNQAITDNVIERLPTLLDLMGHVLHTVVTVAEEESFQRNCRGQTGVEGGGDEDPNLDYLLALSLQDENCDYTRGQGTWADQWGDRLTQIATPLLFPDHLTRLMQPPVPTSTVSRNNPIERSTDDTMLPCEFCEKLFPEEDLILHQTGCNPTSAFASFSKRPPSPLQEDSLFTDSLSPFYSPQHLASKFASLSYGPPPGPAEGTVVIPCEFCGVLLEDDLLFHHQTGCNPTSAFASFSKRPPSPLQEDSLFTDSLSPFYSPQHLASKFASLSYGPPPGPAEGTVVIPCEFCGVLLEDDLLFHHQDKCDHRPGTACPTERPSAREPLPPKVENWRKSSPEIQRRQVRHRGDLGSAGLEYLTEKPRNRDIPAGVKPLNGTPDSRDPWKPESRTSPLNPVKVINSSYRERRGPGGREPTVGVAPASGIRTRFPEGYESNFPQASSGRQAPG</sequence>
<evidence type="ECO:0000259" key="9">
    <source>
        <dbReference type="Pfam" id="PF21366"/>
    </source>
</evidence>
<dbReference type="Pfam" id="PF21366">
    <property type="entry name" value="TRAFD1-XIAF1_ZnF"/>
    <property type="match status" value="1"/>
</dbReference>
<dbReference type="PANTHER" id="PTHR16295:SF19">
    <property type="entry name" value="TRAF-TYPE ZINC FINGER DOMAIN-CONTAINING PROTEIN 1"/>
    <property type="match status" value="1"/>
</dbReference>
<dbReference type="EMBL" id="SCEB01009671">
    <property type="protein sequence ID" value="RXM91229.1"/>
    <property type="molecule type" value="Genomic_DNA"/>
</dbReference>
<dbReference type="GO" id="GO:0045824">
    <property type="term" value="P:negative regulation of innate immune response"/>
    <property type="evidence" value="ECO:0007669"/>
    <property type="project" value="TreeGrafter"/>
</dbReference>
<keyword evidence="2" id="KW-0479">Metal-binding</keyword>
<dbReference type="GO" id="GO:0008270">
    <property type="term" value="F:zinc ion binding"/>
    <property type="evidence" value="ECO:0007669"/>
    <property type="project" value="UniProtKB-KW"/>
</dbReference>
<evidence type="ECO:0000256" key="7">
    <source>
        <dbReference type="ARBA" id="ARBA00040410"/>
    </source>
</evidence>
<accession>A0A444UST9</accession>
<dbReference type="InterPro" id="IPR051986">
    <property type="entry name" value="Innate_Immune_Apopt_Reg"/>
</dbReference>
<dbReference type="InterPro" id="IPR049439">
    <property type="entry name" value="TRAFD1-XIAF1_Znf"/>
</dbReference>
<reference evidence="10 11" key="1">
    <citation type="submission" date="2019-01" db="EMBL/GenBank/DDBJ databases">
        <title>Draft Genome and Complete Hox-Cluster Characterization of the Sterlet Sturgeon (Acipenser ruthenus).</title>
        <authorList>
            <person name="Wei Q."/>
        </authorList>
    </citation>
    <scope>NUCLEOTIDE SEQUENCE [LARGE SCALE GENOMIC DNA]</scope>
    <source>
        <strain evidence="10">WHYD16114868_AA</strain>
        <tissue evidence="10">Blood</tissue>
    </source>
</reference>
<keyword evidence="5" id="KW-0007">Acetylation</keyword>
<dbReference type="GO" id="GO:0005739">
    <property type="term" value="C:mitochondrion"/>
    <property type="evidence" value="ECO:0007669"/>
    <property type="project" value="TreeGrafter"/>
</dbReference>
<feature type="compositionally biased region" description="Basic and acidic residues" evidence="8">
    <location>
        <begin position="499"/>
        <end position="518"/>
    </location>
</feature>
<evidence type="ECO:0000256" key="3">
    <source>
        <dbReference type="ARBA" id="ARBA00022771"/>
    </source>
</evidence>
<evidence type="ECO:0000256" key="5">
    <source>
        <dbReference type="ARBA" id="ARBA00022990"/>
    </source>
</evidence>
<dbReference type="InterPro" id="IPR013083">
    <property type="entry name" value="Znf_RING/FYVE/PHD"/>
</dbReference>
<feature type="region of interest" description="Disordered" evidence="8">
    <location>
        <begin position="477"/>
        <end position="616"/>
    </location>
</feature>
<keyword evidence="1" id="KW-0597">Phosphoprotein</keyword>
<proteinExistence type="predicted"/>
<dbReference type="Gene3D" id="3.30.40.10">
    <property type="entry name" value="Zinc/RING finger domain, C3HC4 (zinc finger)"/>
    <property type="match status" value="1"/>
</dbReference>
<protein>
    <recommendedName>
        <fullName evidence="7">TRAF-type zinc finger domain-containing protein 1</fullName>
    </recommendedName>
</protein>
<comment type="caution">
    <text evidence="10">The sequence shown here is derived from an EMBL/GenBank/DDBJ whole genome shotgun (WGS) entry which is preliminary data.</text>
</comment>
<organism evidence="10 11">
    <name type="scientific">Acipenser ruthenus</name>
    <name type="common">Sterlet sturgeon</name>
    <dbReference type="NCBI Taxonomy" id="7906"/>
    <lineage>
        <taxon>Eukaryota</taxon>
        <taxon>Metazoa</taxon>
        <taxon>Chordata</taxon>
        <taxon>Craniata</taxon>
        <taxon>Vertebrata</taxon>
        <taxon>Euteleostomi</taxon>
        <taxon>Actinopterygii</taxon>
        <taxon>Chondrostei</taxon>
        <taxon>Acipenseriformes</taxon>
        <taxon>Acipenseridae</taxon>
        <taxon>Acipenser</taxon>
    </lineage>
</organism>
<keyword evidence="3" id="KW-0863">Zinc-finger</keyword>
<evidence type="ECO:0000256" key="6">
    <source>
        <dbReference type="ARBA" id="ARBA00037636"/>
    </source>
</evidence>
<evidence type="ECO:0000256" key="4">
    <source>
        <dbReference type="ARBA" id="ARBA00022833"/>
    </source>
</evidence>
<evidence type="ECO:0000256" key="2">
    <source>
        <dbReference type="ARBA" id="ARBA00022723"/>
    </source>
</evidence>
<keyword evidence="11" id="KW-1185">Reference proteome</keyword>
<feature type="compositionally biased region" description="Polar residues" evidence="8">
    <location>
        <begin position="604"/>
        <end position="616"/>
    </location>
</feature>
<name>A0A444UST9_ACIRT</name>
<feature type="compositionally biased region" description="Basic and acidic residues" evidence="8">
    <location>
        <begin position="548"/>
        <end position="557"/>
    </location>
</feature>
<evidence type="ECO:0000313" key="10">
    <source>
        <dbReference type="EMBL" id="RXM91229.1"/>
    </source>
</evidence>
<gene>
    <name evidence="10" type="ORF">EOD39_21391</name>
</gene>
<dbReference type="Proteomes" id="UP000289886">
    <property type="component" value="Unassembled WGS sequence"/>
</dbReference>